<reference evidence="3 4" key="1">
    <citation type="submission" date="2016-10" db="EMBL/GenBank/DDBJ databases">
        <title>Draft Genome sequence of Alkanindiges sp. strain H1.</title>
        <authorList>
            <person name="Subhash Y."/>
            <person name="Lee S."/>
        </authorList>
    </citation>
    <scope>NUCLEOTIDE SEQUENCE [LARGE SCALE GENOMIC DNA]</scope>
    <source>
        <strain evidence="3 4">H1</strain>
    </source>
</reference>
<dbReference type="InterPro" id="IPR007024">
    <property type="entry name" value="BLUF_domain"/>
</dbReference>
<dbReference type="OrthoDB" id="557705at2"/>
<dbReference type="AlphaFoldDB" id="A0A1S8CX47"/>
<evidence type="ECO:0000256" key="1">
    <source>
        <dbReference type="SAM" id="Phobius"/>
    </source>
</evidence>
<keyword evidence="4" id="KW-1185">Reference proteome</keyword>
<comment type="caution">
    <text evidence="3">The sequence shown here is derived from an EMBL/GenBank/DDBJ whole genome shotgun (WGS) entry which is preliminary data.</text>
</comment>
<evidence type="ECO:0000313" key="3">
    <source>
        <dbReference type="EMBL" id="ONG41402.1"/>
    </source>
</evidence>
<sequence>MPYCARLTYASTSISSPATIRQDLIDILDEARAYNFNNKLYGVLYYGNSYFFQCIEGQKTEVDKLYEKIKKDFRHTNLVVLSYHEIEETSLNNWNMKYVHYDQEVQDFFSRHQWEIFNPYALNDGLIDEFVALLIPHEPVEPDSIEQNELNAQGKQQGRLKFKYVVWLIFFGMLGLIILYFLNMTAWNNGFGIDFFNAH</sequence>
<organism evidence="3 4">
    <name type="scientific">Alkanindiges hydrocarboniclasticus</name>
    <dbReference type="NCBI Taxonomy" id="1907941"/>
    <lineage>
        <taxon>Bacteria</taxon>
        <taxon>Pseudomonadati</taxon>
        <taxon>Pseudomonadota</taxon>
        <taxon>Gammaproteobacteria</taxon>
        <taxon>Moraxellales</taxon>
        <taxon>Moraxellaceae</taxon>
        <taxon>Alkanindiges</taxon>
    </lineage>
</organism>
<gene>
    <name evidence="3" type="ORF">BKE30_04990</name>
</gene>
<dbReference type="GO" id="GO:0071949">
    <property type="term" value="F:FAD binding"/>
    <property type="evidence" value="ECO:0007669"/>
    <property type="project" value="InterPro"/>
</dbReference>
<dbReference type="Pfam" id="PF04940">
    <property type="entry name" value="BLUF"/>
    <property type="match status" value="1"/>
</dbReference>
<dbReference type="STRING" id="1907941.BKE30_04990"/>
<dbReference type="Proteomes" id="UP000192132">
    <property type="component" value="Unassembled WGS sequence"/>
</dbReference>
<dbReference type="Gene3D" id="3.30.70.100">
    <property type="match status" value="1"/>
</dbReference>
<accession>A0A1S8CX47</accession>
<keyword evidence="1" id="KW-1133">Transmembrane helix</keyword>
<dbReference type="GO" id="GO:0009882">
    <property type="term" value="F:blue light photoreceptor activity"/>
    <property type="evidence" value="ECO:0007669"/>
    <property type="project" value="InterPro"/>
</dbReference>
<feature type="domain" description="BLUF" evidence="2">
    <location>
        <begin position="4"/>
        <end position="97"/>
    </location>
</feature>
<dbReference type="SUPFAM" id="SSF54975">
    <property type="entry name" value="Acylphosphatase/BLUF domain-like"/>
    <property type="match status" value="1"/>
</dbReference>
<feature type="transmembrane region" description="Helical" evidence="1">
    <location>
        <begin position="164"/>
        <end position="182"/>
    </location>
</feature>
<protein>
    <recommendedName>
        <fullName evidence="2">BLUF domain-containing protein</fullName>
    </recommendedName>
</protein>
<proteinExistence type="predicted"/>
<dbReference type="PROSITE" id="PS50925">
    <property type="entry name" value="BLUF"/>
    <property type="match status" value="1"/>
</dbReference>
<dbReference type="SMART" id="SM01034">
    <property type="entry name" value="BLUF"/>
    <property type="match status" value="1"/>
</dbReference>
<keyword evidence="1" id="KW-0472">Membrane</keyword>
<evidence type="ECO:0000259" key="2">
    <source>
        <dbReference type="PROSITE" id="PS50925"/>
    </source>
</evidence>
<evidence type="ECO:0000313" key="4">
    <source>
        <dbReference type="Proteomes" id="UP000192132"/>
    </source>
</evidence>
<dbReference type="EMBL" id="MLCN01000011">
    <property type="protein sequence ID" value="ONG41402.1"/>
    <property type="molecule type" value="Genomic_DNA"/>
</dbReference>
<keyword evidence="1" id="KW-0812">Transmembrane</keyword>
<dbReference type="RefSeq" id="WP_076877528.1">
    <property type="nucleotide sequence ID" value="NZ_MLCN01000011.1"/>
</dbReference>
<dbReference type="InterPro" id="IPR036046">
    <property type="entry name" value="Acylphosphatase-like_dom_sf"/>
</dbReference>
<name>A0A1S8CX47_9GAMM</name>